<keyword evidence="5" id="KW-0664">Pyridoxine biosynthesis</keyword>
<dbReference type="Gene3D" id="2.30.110.10">
    <property type="entry name" value="Electron Transport, Fmn-binding Protein, Chain A"/>
    <property type="match status" value="1"/>
</dbReference>
<accession>A0A7J5DTV9</accession>
<feature type="binding site" evidence="5 6">
    <location>
        <begin position="202"/>
        <end position="204"/>
    </location>
    <ligand>
        <name>substrate</name>
    </ligand>
</feature>
<dbReference type="EMBL" id="WBVM01000003">
    <property type="protein sequence ID" value="KAB2808455.1"/>
    <property type="molecule type" value="Genomic_DNA"/>
</dbReference>
<feature type="binding site" evidence="5 7">
    <location>
        <position position="93"/>
    </location>
    <ligand>
        <name>FMN</name>
        <dbReference type="ChEBI" id="CHEBI:58210"/>
    </ligand>
</feature>
<dbReference type="InterPro" id="IPR019740">
    <property type="entry name" value="Pyridox_Oxase_CS"/>
</dbReference>
<comment type="catalytic activity">
    <reaction evidence="5">
        <text>pyridoxine 5'-phosphate + O2 = pyridoxal 5'-phosphate + H2O2</text>
        <dbReference type="Rhea" id="RHEA:15149"/>
        <dbReference type="ChEBI" id="CHEBI:15379"/>
        <dbReference type="ChEBI" id="CHEBI:16240"/>
        <dbReference type="ChEBI" id="CHEBI:58589"/>
        <dbReference type="ChEBI" id="CHEBI:597326"/>
        <dbReference type="EC" id="1.4.3.5"/>
    </reaction>
</comment>
<reference evidence="10 11" key="1">
    <citation type="submission" date="2019-09" db="EMBL/GenBank/DDBJ databases">
        <title>Pimelobacter sp. isolated from Paulinella.</title>
        <authorList>
            <person name="Jeong S.E."/>
        </authorList>
    </citation>
    <scope>NUCLEOTIDE SEQUENCE [LARGE SCALE GENOMIC DNA]</scope>
    <source>
        <strain evidence="10 11">Pch-N</strain>
    </source>
</reference>
<evidence type="ECO:0000256" key="3">
    <source>
        <dbReference type="ARBA" id="ARBA00022643"/>
    </source>
</evidence>
<feature type="binding site" evidence="5 7">
    <location>
        <begin position="68"/>
        <end position="73"/>
    </location>
    <ligand>
        <name>FMN</name>
        <dbReference type="ChEBI" id="CHEBI:58210"/>
    </ligand>
</feature>
<evidence type="ECO:0000313" key="10">
    <source>
        <dbReference type="EMBL" id="KAB2808455.1"/>
    </source>
</evidence>
<dbReference type="HAMAP" id="MF_01629">
    <property type="entry name" value="PdxH"/>
    <property type="match status" value="1"/>
</dbReference>
<feature type="binding site" evidence="5 6">
    <location>
        <position position="138"/>
    </location>
    <ligand>
        <name>substrate</name>
    </ligand>
</feature>
<evidence type="ECO:0000256" key="6">
    <source>
        <dbReference type="PIRSR" id="PIRSR000190-1"/>
    </source>
</evidence>
<proteinExistence type="inferred from homology"/>
<feature type="binding site" evidence="5 7">
    <location>
        <position position="206"/>
    </location>
    <ligand>
        <name>FMN</name>
        <dbReference type="ChEBI" id="CHEBI:58210"/>
    </ligand>
</feature>
<evidence type="ECO:0000259" key="9">
    <source>
        <dbReference type="Pfam" id="PF10590"/>
    </source>
</evidence>
<dbReference type="UniPathway" id="UPA01068">
    <property type="reaction ID" value="UER00304"/>
</dbReference>
<comment type="pathway">
    <text evidence="5">Cofactor metabolism; pyridoxal 5'-phosphate salvage; pyridoxal 5'-phosphate from pyridoxine 5'-phosphate: step 1/1.</text>
</comment>
<sequence>MPADADARDDLAALRKEYGDRGLAEADVPDDPWVLWQRWFDDVAAAGVHEPNAMVVATVDPDGTPSARMVLLKGVQAAGAGEGFRFFTNTGSRKGQALAHEPRCALLFPWHPLERQVRVEGTAVPLAEADVTSYFSSRPRGSQLGAWASPQSAVVSGRGALEDAYRAAEDRFTGQDVPVPPAWGGYVVRPASFEFWQGRPGRLHDRIRYARAAAEGWSRTRLAP</sequence>
<organism evidence="10 11">
    <name type="scientific">Nocardioides simplex</name>
    <name type="common">Arthrobacter simplex</name>
    <dbReference type="NCBI Taxonomy" id="2045"/>
    <lineage>
        <taxon>Bacteria</taxon>
        <taxon>Bacillati</taxon>
        <taxon>Actinomycetota</taxon>
        <taxon>Actinomycetes</taxon>
        <taxon>Propionibacteriales</taxon>
        <taxon>Nocardioidaceae</taxon>
        <taxon>Pimelobacter</taxon>
    </lineage>
</organism>
<feature type="binding site" evidence="5 7">
    <location>
        <position position="94"/>
    </location>
    <ligand>
        <name>FMN</name>
        <dbReference type="ChEBI" id="CHEBI:58210"/>
    </ligand>
</feature>
<feature type="binding site" evidence="5 6">
    <location>
        <position position="142"/>
    </location>
    <ligand>
        <name>substrate</name>
    </ligand>
</feature>
<dbReference type="PIRSF" id="PIRSF000190">
    <property type="entry name" value="Pyd_amn-ph_oxd"/>
    <property type="match status" value="1"/>
</dbReference>
<comment type="cofactor">
    <cofactor evidence="5 7">
        <name>FMN</name>
        <dbReference type="ChEBI" id="CHEBI:58210"/>
    </cofactor>
    <text evidence="5 7">Binds 1 FMN per subunit.</text>
</comment>
<comment type="catalytic activity">
    <reaction evidence="5">
        <text>pyridoxamine 5'-phosphate + O2 + H2O = pyridoxal 5'-phosphate + H2O2 + NH4(+)</text>
        <dbReference type="Rhea" id="RHEA:15817"/>
        <dbReference type="ChEBI" id="CHEBI:15377"/>
        <dbReference type="ChEBI" id="CHEBI:15379"/>
        <dbReference type="ChEBI" id="CHEBI:16240"/>
        <dbReference type="ChEBI" id="CHEBI:28938"/>
        <dbReference type="ChEBI" id="CHEBI:58451"/>
        <dbReference type="ChEBI" id="CHEBI:597326"/>
        <dbReference type="EC" id="1.4.3.5"/>
    </reaction>
</comment>
<comment type="caution">
    <text evidence="10">The sequence shown here is derived from an EMBL/GenBank/DDBJ whole genome shotgun (WGS) entry which is preliminary data.</text>
</comment>
<dbReference type="InterPro" id="IPR011576">
    <property type="entry name" value="Pyridox_Oxase_N"/>
</dbReference>
<feature type="binding site" evidence="5 6">
    <location>
        <position position="73"/>
    </location>
    <ligand>
        <name>substrate</name>
    </ligand>
</feature>
<evidence type="ECO:0000256" key="5">
    <source>
        <dbReference type="HAMAP-Rule" id="MF_01629"/>
    </source>
</evidence>
<gene>
    <name evidence="5 10" type="primary">pdxH</name>
    <name evidence="10" type="ORF">F9L07_23400</name>
</gene>
<dbReference type="GO" id="GO:0008615">
    <property type="term" value="P:pyridoxine biosynthetic process"/>
    <property type="evidence" value="ECO:0007669"/>
    <property type="project" value="UniProtKB-UniRule"/>
</dbReference>
<evidence type="ECO:0000256" key="1">
    <source>
        <dbReference type="ARBA" id="ARBA00007301"/>
    </source>
</evidence>
<evidence type="ECO:0000313" key="11">
    <source>
        <dbReference type="Proteomes" id="UP000449906"/>
    </source>
</evidence>
<comment type="similarity">
    <text evidence="1 5">Belongs to the pyridoxamine 5'-phosphate oxidase family.</text>
</comment>
<comment type="function">
    <text evidence="5">Catalyzes the oxidation of either pyridoxine 5'-phosphate (PNP) or pyridoxamine 5'-phosphate (PMP) into pyridoxal 5'-phosphate (PLP).</text>
</comment>
<feature type="domain" description="Pyridoxine 5'-phosphate oxidase dimerisation C-terminal" evidence="9">
    <location>
        <begin position="183"/>
        <end position="224"/>
    </location>
</feature>
<dbReference type="EC" id="1.4.3.5" evidence="5"/>
<feature type="domain" description="Pyridoxamine 5'-phosphate oxidase N-terminal" evidence="8">
    <location>
        <begin position="41"/>
        <end position="167"/>
    </location>
</feature>
<feature type="binding site" evidence="5 7">
    <location>
        <position position="116"/>
    </location>
    <ligand>
        <name>FMN</name>
        <dbReference type="ChEBI" id="CHEBI:58210"/>
    </ligand>
</feature>
<dbReference type="Pfam" id="PF01243">
    <property type="entry name" value="PNPOx_N"/>
    <property type="match status" value="1"/>
</dbReference>
<dbReference type="PANTHER" id="PTHR10851">
    <property type="entry name" value="PYRIDOXINE-5-PHOSPHATE OXIDASE"/>
    <property type="match status" value="1"/>
</dbReference>
<feature type="binding site" evidence="6">
    <location>
        <begin position="15"/>
        <end position="18"/>
    </location>
    <ligand>
        <name>substrate</name>
    </ligand>
</feature>
<dbReference type="NCBIfam" id="NF004231">
    <property type="entry name" value="PRK05679.1"/>
    <property type="match status" value="1"/>
</dbReference>
<evidence type="ECO:0000259" key="8">
    <source>
        <dbReference type="Pfam" id="PF01243"/>
    </source>
</evidence>
<evidence type="ECO:0000256" key="4">
    <source>
        <dbReference type="ARBA" id="ARBA00023002"/>
    </source>
</evidence>
<dbReference type="InterPro" id="IPR000659">
    <property type="entry name" value="Pyridox_Oxase"/>
</dbReference>
<dbReference type="Proteomes" id="UP000449906">
    <property type="component" value="Unassembled WGS sequence"/>
</dbReference>
<keyword evidence="3 5" id="KW-0288">FMN</keyword>
<dbReference type="Pfam" id="PF10590">
    <property type="entry name" value="PNP_phzG_C"/>
    <property type="match status" value="1"/>
</dbReference>
<keyword evidence="2 5" id="KW-0285">Flavoprotein</keyword>
<comment type="subunit">
    <text evidence="5">Homodimer.</text>
</comment>
<dbReference type="InterPro" id="IPR019576">
    <property type="entry name" value="Pyridoxamine_oxidase_dimer_C"/>
</dbReference>
<feature type="binding site" evidence="5 7">
    <location>
        <begin position="87"/>
        <end position="88"/>
    </location>
    <ligand>
        <name>FMN</name>
        <dbReference type="ChEBI" id="CHEBI:58210"/>
    </ligand>
</feature>
<dbReference type="RefSeq" id="WP_151582126.1">
    <property type="nucleotide sequence ID" value="NZ_JBIWND010000003.1"/>
</dbReference>
<dbReference type="PANTHER" id="PTHR10851:SF0">
    <property type="entry name" value="PYRIDOXINE-5'-PHOSPHATE OXIDASE"/>
    <property type="match status" value="1"/>
</dbReference>
<dbReference type="GO" id="GO:0004733">
    <property type="term" value="F:pyridoxamine phosphate oxidase activity"/>
    <property type="evidence" value="ECO:0007669"/>
    <property type="project" value="UniProtKB-UniRule"/>
</dbReference>
<dbReference type="AlphaFoldDB" id="A0A7J5DTV9"/>
<evidence type="ECO:0000256" key="7">
    <source>
        <dbReference type="PIRSR" id="PIRSR000190-2"/>
    </source>
</evidence>
<feature type="binding site" evidence="5 7">
    <location>
        <position position="196"/>
    </location>
    <ligand>
        <name>FMN</name>
        <dbReference type="ChEBI" id="CHEBI:58210"/>
    </ligand>
</feature>
<keyword evidence="4 5" id="KW-0560">Oxidoreductase</keyword>
<feature type="binding site" evidence="5 6">
    <location>
        <position position="134"/>
    </location>
    <ligand>
        <name>substrate</name>
    </ligand>
</feature>
<dbReference type="InterPro" id="IPR012349">
    <property type="entry name" value="Split_barrel_FMN-bd"/>
</dbReference>
<dbReference type="GO" id="GO:0010181">
    <property type="term" value="F:FMN binding"/>
    <property type="evidence" value="ECO:0007669"/>
    <property type="project" value="UniProtKB-UniRule"/>
</dbReference>
<protein>
    <recommendedName>
        <fullName evidence="5">Pyridoxine/pyridoxamine 5'-phosphate oxidase</fullName>
        <ecNumber evidence="5">1.4.3.5</ecNumber>
    </recommendedName>
    <alternativeName>
        <fullName evidence="5">PNP/PMP oxidase</fullName>
        <shortName evidence="5">PNPOx</shortName>
    </alternativeName>
    <alternativeName>
        <fullName evidence="5">Pyridoxal 5'-phosphate synthase</fullName>
    </alternativeName>
</protein>
<feature type="binding site" evidence="5 7">
    <location>
        <begin position="151"/>
        <end position="152"/>
    </location>
    <ligand>
        <name>FMN</name>
        <dbReference type="ChEBI" id="CHEBI:58210"/>
    </ligand>
</feature>
<dbReference type="SUPFAM" id="SSF50475">
    <property type="entry name" value="FMN-binding split barrel"/>
    <property type="match status" value="1"/>
</dbReference>
<dbReference type="NCBIfam" id="TIGR00558">
    <property type="entry name" value="pdxH"/>
    <property type="match status" value="1"/>
</dbReference>
<dbReference type="PROSITE" id="PS01064">
    <property type="entry name" value="PYRIDOX_OXIDASE"/>
    <property type="match status" value="1"/>
</dbReference>
<comment type="pathway">
    <text evidence="5">Cofactor metabolism; pyridoxal 5'-phosphate salvage; pyridoxal 5'-phosphate from pyridoxamine 5'-phosphate: step 1/1.</text>
</comment>
<name>A0A7J5DTV9_NOCSI</name>
<evidence type="ECO:0000256" key="2">
    <source>
        <dbReference type="ARBA" id="ARBA00022630"/>
    </source>
</evidence>